<dbReference type="InterPro" id="IPR013785">
    <property type="entry name" value="Aldolase_TIM"/>
</dbReference>
<sequence>MSHTHQFTILLSQRVLLFGLLALSFVAHGATIREISSPDGKTKLSVNIDKTVSYAISYDGAPLLAPSQIDLVLGNEGKLSDRLNKPKVTTRSVNEVIVSPVPEKRKHIPDVYNEISFRFSAPFRLTFRVYNDGAAYRIETFFKDSIIVKNELAAFNFPDNPHLYFPEVVRRGNQDQFHTSFEEPYQIKTLDSVLAKNLCFTPVLLAAGNSPKIIITESDLESYPGMFLTGTGKSTLLGAFAPYPKAEKVLAGEYSQVYVSEREDFIAKTKGTRAFPWRVILIAPEDRMLPENDLVYRLASPSRVPDPSWITPRKSTEEWIITENLFNVPFKSGINTETYKYYIDFAKQFGFEQVLMDAGWSDNNDLFKITPSINMEEIVAYAKSKQIKLGMWTLAMTLDKQMEPALDQFNKWGVDFIMTDFIDRDDQKAVDFYHKTAQACANHKIMLMFHGAFKPAGFNRTYPHALTREAVLGSEYNIWSDKATPDHNLLLPFIRMTSGPMDYEPGLLSNGTKSSFRPIAENVMSFGTRTQQLAMFVVYESPIQLFSGNPSQGMMEPDFMSLLGSIPTTWDTTMVLDAKLSDYIVTARKKGNDWFIGAMNDLTPRTLNVSLDFLKQHKYDATICEDGINADRYAADYKLISQAMASTDKLQIKMAPGGGFLIRLKAK</sequence>
<organism evidence="9 10">
    <name type="scientific">Dyadobacter fanqingshengii</name>
    <dbReference type="NCBI Taxonomy" id="2906443"/>
    <lineage>
        <taxon>Bacteria</taxon>
        <taxon>Pseudomonadati</taxon>
        <taxon>Bacteroidota</taxon>
        <taxon>Cytophagia</taxon>
        <taxon>Cytophagales</taxon>
        <taxon>Spirosomataceae</taxon>
        <taxon>Dyadobacter</taxon>
    </lineage>
</organism>
<comment type="cofactor">
    <cofactor evidence="1">
        <name>Ca(2+)</name>
        <dbReference type="ChEBI" id="CHEBI:29108"/>
    </cofactor>
</comment>
<dbReference type="InterPro" id="IPR052720">
    <property type="entry name" value="Glycosyl_hydrolase_97"/>
</dbReference>
<dbReference type="Proteomes" id="UP001139700">
    <property type="component" value="Unassembled WGS sequence"/>
</dbReference>
<proteinExistence type="predicted"/>
<keyword evidence="4" id="KW-0106">Calcium</keyword>
<dbReference type="InterPro" id="IPR029486">
    <property type="entry name" value="GH97_N"/>
</dbReference>
<feature type="domain" description="Glycosyl-hydrolase 97 catalytic" evidence="6">
    <location>
        <begin position="324"/>
        <end position="471"/>
    </location>
</feature>
<keyword evidence="10" id="KW-1185">Reference proteome</keyword>
<dbReference type="InterPro" id="IPR029483">
    <property type="entry name" value="GH97_C"/>
</dbReference>
<dbReference type="AlphaFoldDB" id="A0A9X1TA26"/>
<dbReference type="InterPro" id="IPR017853">
    <property type="entry name" value="GH"/>
</dbReference>
<dbReference type="InterPro" id="IPR014718">
    <property type="entry name" value="GH-type_carb-bd"/>
</dbReference>
<dbReference type="Pfam" id="PF14508">
    <property type="entry name" value="GH97_N"/>
    <property type="match status" value="1"/>
</dbReference>
<accession>A0A9X1TA26</accession>
<dbReference type="GO" id="GO:0030246">
    <property type="term" value="F:carbohydrate binding"/>
    <property type="evidence" value="ECO:0007669"/>
    <property type="project" value="InterPro"/>
</dbReference>
<keyword evidence="3 9" id="KW-0378">Hydrolase</keyword>
<evidence type="ECO:0000256" key="2">
    <source>
        <dbReference type="ARBA" id="ARBA00011245"/>
    </source>
</evidence>
<dbReference type="Pfam" id="PF14509">
    <property type="entry name" value="GH97_C"/>
    <property type="match status" value="1"/>
</dbReference>
<gene>
    <name evidence="9" type="ORF">LXM24_13165</name>
</gene>
<keyword evidence="5" id="KW-0326">Glycosidase</keyword>
<protein>
    <submittedName>
        <fullName evidence="9">Glycoside hydrolase family 97 protein</fullName>
    </submittedName>
</protein>
<dbReference type="Pfam" id="PF10566">
    <property type="entry name" value="Glyco_hydro_97"/>
    <property type="match status" value="1"/>
</dbReference>
<dbReference type="EMBL" id="JAJTTA010000002">
    <property type="protein sequence ID" value="MCF0041043.1"/>
    <property type="molecule type" value="Genomic_DNA"/>
</dbReference>
<dbReference type="InterPro" id="IPR019563">
    <property type="entry name" value="GH97_catalytic"/>
</dbReference>
<evidence type="ECO:0000256" key="5">
    <source>
        <dbReference type="ARBA" id="ARBA00023295"/>
    </source>
</evidence>
<evidence type="ECO:0000313" key="10">
    <source>
        <dbReference type="Proteomes" id="UP001139700"/>
    </source>
</evidence>
<dbReference type="Gene3D" id="2.60.40.1180">
    <property type="entry name" value="Golgi alpha-mannosidase II"/>
    <property type="match status" value="1"/>
</dbReference>
<evidence type="ECO:0000256" key="3">
    <source>
        <dbReference type="ARBA" id="ARBA00022801"/>
    </source>
</evidence>
<evidence type="ECO:0000256" key="4">
    <source>
        <dbReference type="ARBA" id="ARBA00022837"/>
    </source>
</evidence>
<feature type="domain" description="Glycosyl-hydrolase 97 C-terminal oligomerisation" evidence="8">
    <location>
        <begin position="569"/>
        <end position="665"/>
    </location>
</feature>
<dbReference type="Gene3D" id="2.70.98.10">
    <property type="match status" value="1"/>
</dbReference>
<evidence type="ECO:0000256" key="1">
    <source>
        <dbReference type="ARBA" id="ARBA00001913"/>
    </source>
</evidence>
<feature type="domain" description="Glycosyl-hydrolase 97 N-terminal" evidence="7">
    <location>
        <begin position="35"/>
        <end position="301"/>
    </location>
</feature>
<reference evidence="9" key="1">
    <citation type="submission" date="2021-12" db="EMBL/GenBank/DDBJ databases">
        <title>Novel species in genus Dyadobacter.</title>
        <authorList>
            <person name="Ma C."/>
        </authorList>
    </citation>
    <scope>NUCLEOTIDE SEQUENCE</scope>
    <source>
        <strain evidence="9">CY399</strain>
    </source>
</reference>
<dbReference type="InterPro" id="IPR013780">
    <property type="entry name" value="Glyco_hydro_b"/>
</dbReference>
<evidence type="ECO:0000259" key="6">
    <source>
        <dbReference type="Pfam" id="PF10566"/>
    </source>
</evidence>
<dbReference type="GO" id="GO:0016798">
    <property type="term" value="F:hydrolase activity, acting on glycosyl bonds"/>
    <property type="evidence" value="ECO:0007669"/>
    <property type="project" value="UniProtKB-KW"/>
</dbReference>
<dbReference type="RefSeq" id="WP_234613569.1">
    <property type="nucleotide sequence ID" value="NZ_CP098806.1"/>
</dbReference>
<evidence type="ECO:0000313" key="9">
    <source>
        <dbReference type="EMBL" id="MCF0041043.1"/>
    </source>
</evidence>
<comment type="caution">
    <text evidence="9">The sequence shown here is derived from an EMBL/GenBank/DDBJ whole genome shotgun (WGS) entry which is preliminary data.</text>
</comment>
<comment type="subunit">
    <text evidence="2">Monomer.</text>
</comment>
<evidence type="ECO:0000259" key="7">
    <source>
        <dbReference type="Pfam" id="PF14508"/>
    </source>
</evidence>
<evidence type="ECO:0000259" key="8">
    <source>
        <dbReference type="Pfam" id="PF14509"/>
    </source>
</evidence>
<dbReference type="PANTHER" id="PTHR35803">
    <property type="entry name" value="GLUCAN 1,4-ALPHA-GLUCOSIDASE SUSB-RELATED"/>
    <property type="match status" value="1"/>
</dbReference>
<dbReference type="PANTHER" id="PTHR35803:SF2">
    <property type="entry name" value="RETAINING ALPHA-GALACTOSIDASE"/>
    <property type="match status" value="1"/>
</dbReference>
<name>A0A9X1TA26_9BACT</name>
<dbReference type="SUPFAM" id="SSF51445">
    <property type="entry name" value="(Trans)glycosidases"/>
    <property type="match status" value="1"/>
</dbReference>
<dbReference type="Gene3D" id="3.20.20.70">
    <property type="entry name" value="Aldolase class I"/>
    <property type="match status" value="1"/>
</dbReference>